<dbReference type="SMART" id="SM00926">
    <property type="entry name" value="Molybdop_Fe4S4"/>
    <property type="match status" value="1"/>
</dbReference>
<dbReference type="Proteomes" id="UP001157911">
    <property type="component" value="Unassembled WGS sequence"/>
</dbReference>
<evidence type="ECO:0000256" key="2">
    <source>
        <dbReference type="ARBA" id="ARBA00001966"/>
    </source>
</evidence>
<evidence type="ECO:0000256" key="1">
    <source>
        <dbReference type="ARBA" id="ARBA00001942"/>
    </source>
</evidence>
<dbReference type="InterPro" id="IPR050123">
    <property type="entry name" value="Prok_molybdopt-oxidoreductase"/>
</dbReference>
<dbReference type="InterPro" id="IPR006311">
    <property type="entry name" value="TAT_signal"/>
</dbReference>
<sequence length="889" mass="100333">MGVGRRDFLKKTAALTAASFVGIDLGIKIDGKFDEALAYGGENIVQIPEEVKNSPAYMVDDQGVEWVRGVCRFCGTGCKVWLGLKDGKPVRIRGEKNSAINHGFLCMKGMLFYKLFRHPDRLTQPLYRKSKKEPFKPISWEKAFDILADEMIKAMKKGGYHKNAMGWSGIAYYGSGQCLTEETYLFQKLWRCVGSNHVEGNPRLCMASAVGGYLTSYGADEPAGGYRDIDNAETIFIIGSNTAEAHPILYQRVAMRKMANPDVMVINADPRVTRTSRIADIHMQFKPGTDLALLNAIANVIVNEGLYDKEFVEKYCAFHAFTPGKDKVPLKGHKVSFEEYKKFIAKYTPEYAARICGGNITPEMIRKVARRIATTKTVSMWTMGINQRIRGVWANNLITNIHLLTGNVCKDGADSLSLTGQPNACGGVREGGGLCHILPGHRVVKNPKLRHQLEKIWGVPKGTIPPKPGYHTVKMFSAVSYTPEDRKRFKGLKPIYFMWVNETSPMQSLPNLKRFREGFAREDVFVVVSDIFPTRTSELANMILPCAFHFEKTGVYGCTERRSQLTPKAVKAPGQAMPENWMVVKFAEVLSKKLAKQSDPEMRRRAKIVYDALVKPYKAVVDKDPWWELPKVIWTEYSQKVTKGRDNDLSGATYEVLLERPDGVQWPAPTVEIAKKGGTLRRFVVGKDPLATALAKKYPSKFAGWEIIDYGPLHKDYKFWVWCRPYKGAAEEPDAEYPFYLSTGRIIDHWHTMSMTGRIKEIFEANPYAWVEVNPKDAQRMGISTGDLVLIETRRGKNIIPAKVATDQGPMEGMVFVYWYDQDKKRMINFCTKDAFDKGSKEPEFKICACRISKYAPAQPIQSFLVKLEKVRGGYLHNSELIKSEKDPV</sequence>
<dbReference type="Gene3D" id="2.20.25.90">
    <property type="entry name" value="ADC-like domains"/>
    <property type="match status" value="1"/>
</dbReference>
<comment type="cofactor">
    <cofactor evidence="2">
        <name>[4Fe-4S] cluster</name>
        <dbReference type="ChEBI" id="CHEBI:49883"/>
    </cofactor>
</comment>
<comment type="caution">
    <text evidence="13">The sequence shown here is derived from an EMBL/GenBank/DDBJ whole genome shotgun (WGS) entry which is preliminary data.</text>
</comment>
<protein>
    <submittedName>
        <fullName evidence="13">Nitrate reductase NapA</fullName>
    </submittedName>
</protein>
<evidence type="ECO:0000256" key="3">
    <source>
        <dbReference type="ARBA" id="ARBA00008747"/>
    </source>
</evidence>
<dbReference type="Pfam" id="PF01568">
    <property type="entry name" value="Molydop_binding"/>
    <property type="match status" value="1"/>
</dbReference>
<dbReference type="PANTHER" id="PTHR43105:SF11">
    <property type="entry name" value="PERIPLASMIC NITRATE REDUCTASE"/>
    <property type="match status" value="1"/>
</dbReference>
<feature type="domain" description="4Fe-4S Mo/W bis-MGD-type" evidence="12">
    <location>
        <begin position="64"/>
        <end position="120"/>
    </location>
</feature>
<dbReference type="InterPro" id="IPR009010">
    <property type="entry name" value="Asp_de-COase-like_dom_sf"/>
</dbReference>
<dbReference type="Gene3D" id="3.40.50.740">
    <property type="match status" value="1"/>
</dbReference>
<evidence type="ECO:0000259" key="12">
    <source>
        <dbReference type="PROSITE" id="PS51669"/>
    </source>
</evidence>
<dbReference type="Pfam" id="PF00384">
    <property type="entry name" value="Molybdopterin"/>
    <property type="match status" value="1"/>
</dbReference>
<dbReference type="PROSITE" id="PS51318">
    <property type="entry name" value="TAT"/>
    <property type="match status" value="1"/>
</dbReference>
<dbReference type="InterPro" id="IPR006963">
    <property type="entry name" value="Mopterin_OxRdtase_4Fe-4S_dom"/>
</dbReference>
<gene>
    <name evidence="13" type="ORF">SAMN06265339_1650</name>
</gene>
<keyword evidence="10" id="KW-0411">Iron-sulfur</keyword>
<reference evidence="13 14" key="1">
    <citation type="submission" date="2017-05" db="EMBL/GenBank/DDBJ databases">
        <authorList>
            <person name="Varghese N."/>
            <person name="Submissions S."/>
        </authorList>
    </citation>
    <scope>NUCLEOTIDE SEQUENCE [LARGE SCALE GENOMIC DNA]</scope>
    <source>
        <strain evidence="13 14">DSM 15522</strain>
    </source>
</reference>
<evidence type="ECO:0000256" key="5">
    <source>
        <dbReference type="ARBA" id="ARBA00022505"/>
    </source>
</evidence>
<dbReference type="PIRSF" id="PIRSF036643">
    <property type="entry name" value="FDH_alpha"/>
    <property type="match status" value="1"/>
</dbReference>
<evidence type="ECO:0000256" key="9">
    <source>
        <dbReference type="ARBA" id="ARBA00023004"/>
    </source>
</evidence>
<dbReference type="EMBL" id="FXUB01000006">
    <property type="protein sequence ID" value="SMP18945.1"/>
    <property type="molecule type" value="Genomic_DNA"/>
</dbReference>
<evidence type="ECO:0000313" key="13">
    <source>
        <dbReference type="EMBL" id="SMP18945.1"/>
    </source>
</evidence>
<keyword evidence="4" id="KW-0004">4Fe-4S</keyword>
<accession>A0ABY1NY30</accession>
<dbReference type="PANTHER" id="PTHR43105">
    <property type="entry name" value="RESPIRATORY NITRATE REDUCTASE"/>
    <property type="match status" value="1"/>
</dbReference>
<keyword evidence="5" id="KW-0500">Molybdenum</keyword>
<evidence type="ECO:0000256" key="11">
    <source>
        <dbReference type="ARBA" id="ARBA00023063"/>
    </source>
</evidence>
<proteinExistence type="inferred from homology"/>
<dbReference type="InterPro" id="IPR006657">
    <property type="entry name" value="MoPterin_dinucl-bd_dom"/>
</dbReference>
<evidence type="ECO:0000256" key="4">
    <source>
        <dbReference type="ARBA" id="ARBA00022485"/>
    </source>
</evidence>
<keyword evidence="14" id="KW-1185">Reference proteome</keyword>
<dbReference type="Gene3D" id="3.40.228.10">
    <property type="entry name" value="Dimethylsulfoxide Reductase, domain 2"/>
    <property type="match status" value="1"/>
</dbReference>
<dbReference type="Pfam" id="PF04879">
    <property type="entry name" value="Molybdop_Fe4S4"/>
    <property type="match status" value="1"/>
</dbReference>
<evidence type="ECO:0000313" key="14">
    <source>
        <dbReference type="Proteomes" id="UP001157911"/>
    </source>
</evidence>
<evidence type="ECO:0000256" key="10">
    <source>
        <dbReference type="ARBA" id="ARBA00023014"/>
    </source>
</evidence>
<name>A0ABY1NY30_9BACT</name>
<organism evidence="13 14">
    <name type="scientific">Desulfurobacterium pacificum</name>
    <dbReference type="NCBI Taxonomy" id="240166"/>
    <lineage>
        <taxon>Bacteria</taxon>
        <taxon>Pseudomonadati</taxon>
        <taxon>Aquificota</taxon>
        <taxon>Aquificia</taxon>
        <taxon>Desulfurobacteriales</taxon>
        <taxon>Desulfurobacteriaceae</taxon>
        <taxon>Desulfurobacterium</taxon>
    </lineage>
</organism>
<comment type="cofactor">
    <cofactor evidence="1">
        <name>Mo-bis(molybdopterin guanine dinucleotide)</name>
        <dbReference type="ChEBI" id="CHEBI:60539"/>
    </cofactor>
</comment>
<dbReference type="RefSeq" id="WP_283401086.1">
    <property type="nucleotide sequence ID" value="NZ_FXUB01000006.1"/>
</dbReference>
<dbReference type="SUPFAM" id="SSF50692">
    <property type="entry name" value="ADC-like"/>
    <property type="match status" value="1"/>
</dbReference>
<comment type="similarity">
    <text evidence="3">Belongs to the prokaryotic molybdopterin-containing oxidoreductase family. NasA/NapA/NarB subfamily.</text>
</comment>
<keyword evidence="8" id="KW-0560">Oxidoreductase</keyword>
<keyword evidence="11" id="KW-0534">Nitrate assimilation</keyword>
<evidence type="ECO:0000256" key="7">
    <source>
        <dbReference type="ARBA" id="ARBA00022729"/>
    </source>
</evidence>
<dbReference type="InterPro" id="IPR041957">
    <property type="entry name" value="CT_Nitrate-R-NapA-like"/>
</dbReference>
<dbReference type="CDD" id="cd02791">
    <property type="entry name" value="MopB_CT_Nitrate-R-NapA-like"/>
    <property type="match status" value="1"/>
</dbReference>
<dbReference type="PROSITE" id="PS51669">
    <property type="entry name" value="4FE4S_MOW_BIS_MGD"/>
    <property type="match status" value="1"/>
</dbReference>
<keyword evidence="6" id="KW-0479">Metal-binding</keyword>
<dbReference type="Gene3D" id="2.40.40.20">
    <property type="match status" value="1"/>
</dbReference>
<dbReference type="SUPFAM" id="SSF53706">
    <property type="entry name" value="Formate dehydrogenase/DMSO reductase, domains 1-3"/>
    <property type="match status" value="1"/>
</dbReference>
<keyword evidence="7" id="KW-0732">Signal</keyword>
<evidence type="ECO:0000256" key="6">
    <source>
        <dbReference type="ARBA" id="ARBA00022723"/>
    </source>
</evidence>
<evidence type="ECO:0000256" key="8">
    <source>
        <dbReference type="ARBA" id="ARBA00023002"/>
    </source>
</evidence>
<keyword evidence="9" id="KW-0408">Iron</keyword>
<dbReference type="InterPro" id="IPR006656">
    <property type="entry name" value="Mopterin_OxRdtase"/>
</dbReference>